<dbReference type="Gene3D" id="3.40.50.150">
    <property type="entry name" value="Vaccinia Virus protein VP39"/>
    <property type="match status" value="1"/>
</dbReference>
<dbReference type="SUPFAM" id="SSF53335">
    <property type="entry name" value="S-adenosyl-L-methionine-dependent methyltransferases"/>
    <property type="match status" value="1"/>
</dbReference>
<dbReference type="GO" id="GO:0008168">
    <property type="term" value="F:methyltransferase activity"/>
    <property type="evidence" value="ECO:0007669"/>
    <property type="project" value="UniProtKB-KW"/>
</dbReference>
<keyword evidence="1" id="KW-0489">Methyltransferase</keyword>
<keyword evidence="1" id="KW-0808">Transferase</keyword>
<dbReference type="EMBL" id="JAOPGA020000821">
    <property type="protein sequence ID" value="KAL0482173.1"/>
    <property type="molecule type" value="Genomic_DNA"/>
</dbReference>
<name>A0AAW2YYT7_9EUKA</name>
<accession>A0AAW2YYT7</accession>
<dbReference type="Proteomes" id="UP001431209">
    <property type="component" value="Unassembled WGS sequence"/>
</dbReference>
<organism evidence="1 2">
    <name type="scientific">Acrasis kona</name>
    <dbReference type="NCBI Taxonomy" id="1008807"/>
    <lineage>
        <taxon>Eukaryota</taxon>
        <taxon>Discoba</taxon>
        <taxon>Heterolobosea</taxon>
        <taxon>Tetramitia</taxon>
        <taxon>Eutetramitia</taxon>
        <taxon>Acrasidae</taxon>
        <taxon>Acrasis</taxon>
    </lineage>
</organism>
<dbReference type="AlphaFoldDB" id="A0AAW2YYT7"/>
<dbReference type="Pfam" id="PF10294">
    <property type="entry name" value="Methyltransf_16"/>
    <property type="match status" value="1"/>
</dbReference>
<dbReference type="PANTHER" id="PTHR14614">
    <property type="entry name" value="HEPATOCELLULAR CARCINOMA-ASSOCIATED ANTIGEN"/>
    <property type="match status" value="1"/>
</dbReference>
<dbReference type="InterPro" id="IPR029063">
    <property type="entry name" value="SAM-dependent_MTases_sf"/>
</dbReference>
<dbReference type="PANTHER" id="PTHR14614:SF159">
    <property type="entry name" value="METHYLTRANSFERASE"/>
    <property type="match status" value="1"/>
</dbReference>
<proteinExistence type="predicted"/>
<evidence type="ECO:0000313" key="2">
    <source>
        <dbReference type="Proteomes" id="UP001431209"/>
    </source>
</evidence>
<evidence type="ECO:0000313" key="1">
    <source>
        <dbReference type="EMBL" id="KAL0482173.1"/>
    </source>
</evidence>
<keyword evidence="2" id="KW-1185">Reference proteome</keyword>
<reference evidence="1 2" key="1">
    <citation type="submission" date="2024-03" db="EMBL/GenBank/DDBJ databases">
        <title>The Acrasis kona genome and developmental transcriptomes reveal deep origins of eukaryotic multicellular pathways.</title>
        <authorList>
            <person name="Sheikh S."/>
            <person name="Fu C.-J."/>
            <person name="Brown M.W."/>
            <person name="Baldauf S.L."/>
        </authorList>
    </citation>
    <scope>NUCLEOTIDE SEQUENCE [LARGE SCALE GENOMIC DNA]</scope>
    <source>
        <strain evidence="1 2">ATCC MYA-3509</strain>
    </source>
</reference>
<comment type="caution">
    <text evidence="1">The sequence shown here is derived from an EMBL/GenBank/DDBJ whole genome shotgun (WGS) entry which is preliminary data.</text>
</comment>
<gene>
    <name evidence="1" type="ORF">AKO1_013343</name>
</gene>
<dbReference type="GO" id="GO:0032259">
    <property type="term" value="P:methylation"/>
    <property type="evidence" value="ECO:0007669"/>
    <property type="project" value="UniProtKB-KW"/>
</dbReference>
<dbReference type="InterPro" id="IPR019410">
    <property type="entry name" value="Methyltransf_16"/>
</dbReference>
<protein>
    <submittedName>
        <fullName evidence="1">Methyltransferase-like protein</fullName>
    </submittedName>
</protein>
<sequence>MLNNRDRIGETGINWQTAALGIGKNRRKTIGFGLYDKKAREYQDELYIRELSIIDGGIGCALWDAAIILTRFVFENRNELFKDISVLELGAGVGLPGIMAARFAQKCYLTDYIDTVNENLEYNVSLNCNYDTEEGEDISENEKLRRSYKDRTKQSAQVLLLNWDDIKTSENPQPDIPLKSIDIILGSELTYTGNENTINCLIEVILAYLSTNGVFIETLSDDRDGVPQFLEDSKQRGVTYRAVRVPDHFMGNFNTKQRPETYKLYLFARTQGIEQNERYQQVCRVFDAYEQNNG</sequence>